<feature type="compositionally biased region" description="Polar residues" evidence="1">
    <location>
        <begin position="14"/>
        <end position="25"/>
    </location>
</feature>
<gene>
    <name evidence="3" type="ORF">BLA29_007394</name>
</gene>
<dbReference type="Proteomes" id="UP000194236">
    <property type="component" value="Unassembled WGS sequence"/>
</dbReference>
<dbReference type="InterPro" id="IPR000953">
    <property type="entry name" value="Chromo/chromo_shadow_dom"/>
</dbReference>
<dbReference type="CDD" id="cd18668">
    <property type="entry name" value="CD1_tandem_CHD5-9_like"/>
    <property type="match status" value="1"/>
</dbReference>
<evidence type="ECO:0000256" key="1">
    <source>
        <dbReference type="SAM" id="MobiDB-lite"/>
    </source>
</evidence>
<feature type="region of interest" description="Disordered" evidence="1">
    <location>
        <begin position="1"/>
        <end position="107"/>
    </location>
</feature>
<protein>
    <recommendedName>
        <fullName evidence="2">Chromo domain-containing protein</fullName>
    </recommendedName>
</protein>
<dbReference type="OrthoDB" id="5857104at2759"/>
<dbReference type="PANTHER" id="PTHR46850:SF1">
    <property type="entry name" value="CHROMODOMAIN-HELICASE-DNA-BINDING PROTEIN 9"/>
    <property type="match status" value="1"/>
</dbReference>
<sequence>MENESFVLTDITVGESTNADMTQIASAEEETIKKPKVKNRAPKRKLPKLALKFKQGKKRRRGFGSPDNSDIEKTPPPSPSPEDELALNKRRSARNTKRQRYNDDIDLDLSDEEFMQKSNDESQVMNVQLTEDTMVVEKILSSRMAKRELELEPGEEDGKNKEPMFIDVEEFYVKYKNLSYLHCDWKTEEELEKGDRRINLKLRRYKQKKDINVFDFLDEEPFNPDYVEVDRILDVNEIEEIIEEEIDVPLDEIEDKDEQKVEQKPDSSVADEKMDVEEKAPESDIKSDDKVEEKAPESDIKNDDKVEENAPESDVKNDDKVEEKPSDSDTKND</sequence>
<dbReference type="EMBL" id="MUJZ01047802">
    <property type="protein sequence ID" value="OTF74291.1"/>
    <property type="molecule type" value="Genomic_DNA"/>
</dbReference>
<dbReference type="GO" id="GO:0005694">
    <property type="term" value="C:chromosome"/>
    <property type="evidence" value="ECO:0007669"/>
    <property type="project" value="UniProtKB-ARBA"/>
</dbReference>
<feature type="compositionally biased region" description="Acidic residues" evidence="1">
    <location>
        <begin position="244"/>
        <end position="256"/>
    </location>
</feature>
<feature type="non-terminal residue" evidence="3">
    <location>
        <position position="333"/>
    </location>
</feature>
<feature type="compositionally biased region" description="Basic residues" evidence="1">
    <location>
        <begin position="34"/>
        <end position="47"/>
    </location>
</feature>
<keyword evidence="4" id="KW-1185">Reference proteome</keyword>
<comment type="caution">
    <text evidence="3">The sequence shown here is derived from an EMBL/GenBank/DDBJ whole genome shotgun (WGS) entry which is preliminary data.</text>
</comment>
<organism evidence="3 4">
    <name type="scientific">Euroglyphus maynei</name>
    <name type="common">Mayne's house dust mite</name>
    <dbReference type="NCBI Taxonomy" id="6958"/>
    <lineage>
        <taxon>Eukaryota</taxon>
        <taxon>Metazoa</taxon>
        <taxon>Ecdysozoa</taxon>
        <taxon>Arthropoda</taxon>
        <taxon>Chelicerata</taxon>
        <taxon>Arachnida</taxon>
        <taxon>Acari</taxon>
        <taxon>Acariformes</taxon>
        <taxon>Sarcoptiformes</taxon>
        <taxon>Astigmata</taxon>
        <taxon>Psoroptidia</taxon>
        <taxon>Analgoidea</taxon>
        <taxon>Pyroglyphidae</taxon>
        <taxon>Pyroglyphinae</taxon>
        <taxon>Euroglyphus</taxon>
    </lineage>
</organism>
<feature type="compositionally biased region" description="Basic and acidic residues" evidence="1">
    <location>
        <begin position="257"/>
        <end position="333"/>
    </location>
</feature>
<feature type="domain" description="Chromo" evidence="2">
    <location>
        <begin position="134"/>
        <end position="213"/>
    </location>
</feature>
<name>A0A1Y3B0I5_EURMA</name>
<dbReference type="InterPro" id="IPR023780">
    <property type="entry name" value="Chromo_domain"/>
</dbReference>
<evidence type="ECO:0000259" key="2">
    <source>
        <dbReference type="PROSITE" id="PS50013"/>
    </source>
</evidence>
<evidence type="ECO:0000313" key="4">
    <source>
        <dbReference type="Proteomes" id="UP000194236"/>
    </source>
</evidence>
<dbReference type="SUPFAM" id="SSF54160">
    <property type="entry name" value="Chromo domain-like"/>
    <property type="match status" value="1"/>
</dbReference>
<dbReference type="InterPro" id="IPR051493">
    <property type="entry name" value="CHD"/>
</dbReference>
<proteinExistence type="predicted"/>
<feature type="compositionally biased region" description="Basic residues" evidence="1">
    <location>
        <begin position="88"/>
        <end position="99"/>
    </location>
</feature>
<dbReference type="PANTHER" id="PTHR46850">
    <property type="entry name" value="CHROMODOMAIN-HELICASE-DNA-BINDING PROTEIN 9"/>
    <property type="match status" value="1"/>
</dbReference>
<dbReference type="Pfam" id="PF00385">
    <property type="entry name" value="Chromo"/>
    <property type="match status" value="1"/>
</dbReference>
<dbReference type="PROSITE" id="PS50013">
    <property type="entry name" value="CHROMO_2"/>
    <property type="match status" value="1"/>
</dbReference>
<dbReference type="AlphaFoldDB" id="A0A1Y3B0I5"/>
<accession>A0A1Y3B0I5</accession>
<dbReference type="Gene3D" id="2.40.50.40">
    <property type="match status" value="1"/>
</dbReference>
<feature type="region of interest" description="Disordered" evidence="1">
    <location>
        <begin position="244"/>
        <end position="333"/>
    </location>
</feature>
<evidence type="ECO:0000313" key="3">
    <source>
        <dbReference type="EMBL" id="OTF74291.1"/>
    </source>
</evidence>
<reference evidence="3 4" key="1">
    <citation type="submission" date="2017-03" db="EMBL/GenBank/DDBJ databases">
        <title>Genome Survey of Euroglyphus maynei.</title>
        <authorList>
            <person name="Arlian L.G."/>
            <person name="Morgan M.S."/>
            <person name="Rider S.D."/>
        </authorList>
    </citation>
    <scope>NUCLEOTIDE SEQUENCE [LARGE SCALE GENOMIC DNA]</scope>
    <source>
        <strain evidence="3">Arlian Lab</strain>
        <tissue evidence="3">Whole body</tissue>
    </source>
</reference>
<dbReference type="SMART" id="SM00298">
    <property type="entry name" value="CHROMO"/>
    <property type="match status" value="1"/>
</dbReference>
<dbReference type="InterPro" id="IPR016197">
    <property type="entry name" value="Chromo-like_dom_sf"/>
</dbReference>